<comment type="caution">
    <text evidence="1">The sequence shown here is derived from an EMBL/GenBank/DDBJ whole genome shotgun (WGS) entry which is preliminary data.</text>
</comment>
<evidence type="ECO:0000313" key="2">
    <source>
        <dbReference type="Proteomes" id="UP000521922"/>
    </source>
</evidence>
<dbReference type="EMBL" id="JACCBB010000001">
    <property type="protein sequence ID" value="NYD20953.1"/>
    <property type="molecule type" value="Genomic_DNA"/>
</dbReference>
<dbReference type="Proteomes" id="UP000521922">
    <property type="component" value="Unassembled WGS sequence"/>
</dbReference>
<evidence type="ECO:0008006" key="3">
    <source>
        <dbReference type="Google" id="ProtNLM"/>
    </source>
</evidence>
<organism evidence="1 2">
    <name type="scientific">Kineococcus aurantiacus</name>
    <dbReference type="NCBI Taxonomy" id="37633"/>
    <lineage>
        <taxon>Bacteria</taxon>
        <taxon>Bacillati</taxon>
        <taxon>Actinomycetota</taxon>
        <taxon>Actinomycetes</taxon>
        <taxon>Kineosporiales</taxon>
        <taxon>Kineosporiaceae</taxon>
        <taxon>Kineococcus</taxon>
    </lineage>
</organism>
<gene>
    <name evidence="1" type="ORF">BJ968_000493</name>
</gene>
<sequence>MRRIVQQPAGSPESHKHYKDTVESPVSFAAHASLLTSTDLQILSQLHPTGSAAMWGAKPGKGEVNVKQYANMSPGDFVVFASNKRIFRGGTVTHKFRNAALAESLWQRDEEGETWELMFALDELRELDLTYAEYNTVVGYGANAIVQGFRVLGEEKSAALFEYLSLDSDTYPAVGTASEVAAKIAGLGGETEKLVTTVQRLEQGFLRQSLLPGLEGDCALCGRTFPRKLLIAAHIKKRSECSPQERLDVPHVAMLACKFGCDSLYEEGYLGVDATGGVLVSKFVEDSTAISDYLSALAGRQCAAHTPASADYFSWHRKYTFKATG</sequence>
<dbReference type="RefSeq" id="WP_179748921.1">
    <property type="nucleotide sequence ID" value="NZ_BAAAGN010000002.1"/>
</dbReference>
<accession>A0A7Y9DJJ0</accession>
<name>A0A7Y9DJJ0_9ACTN</name>
<keyword evidence="2" id="KW-1185">Reference proteome</keyword>
<protein>
    <recommendedName>
        <fullName evidence="3">HNH endonuclease</fullName>
    </recommendedName>
</protein>
<proteinExistence type="predicted"/>
<dbReference type="AlphaFoldDB" id="A0A7Y9DJJ0"/>
<evidence type="ECO:0000313" key="1">
    <source>
        <dbReference type="EMBL" id="NYD20953.1"/>
    </source>
</evidence>
<reference evidence="1 2" key="1">
    <citation type="submission" date="2020-07" db="EMBL/GenBank/DDBJ databases">
        <title>Sequencing the genomes of 1000 actinobacteria strains.</title>
        <authorList>
            <person name="Klenk H.-P."/>
        </authorList>
    </citation>
    <scope>NUCLEOTIDE SEQUENCE [LARGE SCALE GENOMIC DNA]</scope>
    <source>
        <strain evidence="1 2">DSM 7487</strain>
    </source>
</reference>